<evidence type="ECO:0000313" key="2">
    <source>
        <dbReference type="Proteomes" id="UP000862426"/>
    </source>
</evidence>
<name>A0A9C7QHN7_CITAM</name>
<proteinExistence type="predicted"/>
<evidence type="ECO:0000313" key="1">
    <source>
        <dbReference type="EMBL" id="HCD1254276.1"/>
    </source>
</evidence>
<comment type="caution">
    <text evidence="1">The sequence shown here is derived from an EMBL/GenBank/DDBJ whole genome shotgun (WGS) entry which is preliminary data.</text>
</comment>
<dbReference type="EMBL" id="DACYAJ020000004">
    <property type="protein sequence ID" value="HCD1254276.1"/>
    <property type="molecule type" value="Genomic_DNA"/>
</dbReference>
<protein>
    <submittedName>
        <fullName evidence="1">Uncharacterized protein</fullName>
    </submittedName>
</protein>
<accession>A0A9C7QHN7</accession>
<reference evidence="1" key="1">
    <citation type="journal article" date="2018" name="Genome Biol.">
        <title>SKESA: strategic k-mer extension for scrupulous assemblies.</title>
        <authorList>
            <person name="Souvorov A."/>
            <person name="Agarwala R."/>
            <person name="Lipman D.J."/>
        </authorList>
    </citation>
    <scope>NUCLEOTIDE SEQUENCE</scope>
    <source>
        <strain evidence="1">CAV1698</strain>
    </source>
</reference>
<sequence length="19" mass="2346">MSEMPVFIVREHRFQNLVL</sequence>
<reference evidence="1" key="2">
    <citation type="submission" date="2022-05" db="EMBL/GenBank/DDBJ databases">
        <authorList>
            <consortium name="NCBI Pathogen Detection Project"/>
        </authorList>
    </citation>
    <scope>NUCLEOTIDE SEQUENCE</scope>
    <source>
        <strain evidence="1">CAV1698</strain>
    </source>
</reference>
<dbReference type="AlphaFoldDB" id="A0A9C7QHN7"/>
<dbReference type="Proteomes" id="UP000862426">
    <property type="component" value="Unassembled WGS sequence"/>
</dbReference>
<organism evidence="1 2">
    <name type="scientific">Citrobacter amalonaticus</name>
    <dbReference type="NCBI Taxonomy" id="35703"/>
    <lineage>
        <taxon>Bacteria</taxon>
        <taxon>Pseudomonadati</taxon>
        <taxon>Pseudomonadota</taxon>
        <taxon>Gammaproteobacteria</taxon>
        <taxon>Enterobacterales</taxon>
        <taxon>Enterobacteriaceae</taxon>
        <taxon>Citrobacter</taxon>
    </lineage>
</organism>
<gene>
    <name evidence="1" type="ORF">JD854_RS04245</name>
</gene>